<organism evidence="7 8">
    <name type="scientific">Oidiodendron maius (strain Zn)</name>
    <dbReference type="NCBI Taxonomy" id="913774"/>
    <lineage>
        <taxon>Eukaryota</taxon>
        <taxon>Fungi</taxon>
        <taxon>Dikarya</taxon>
        <taxon>Ascomycota</taxon>
        <taxon>Pezizomycotina</taxon>
        <taxon>Leotiomycetes</taxon>
        <taxon>Leotiomycetes incertae sedis</taxon>
        <taxon>Myxotrichaceae</taxon>
        <taxon>Oidiodendron</taxon>
    </lineage>
</organism>
<evidence type="ECO:0000256" key="2">
    <source>
        <dbReference type="ARBA" id="ARBA00023015"/>
    </source>
</evidence>
<dbReference type="InParanoid" id="A0A0C3CIU1"/>
<evidence type="ECO:0000313" key="8">
    <source>
        <dbReference type="Proteomes" id="UP000054321"/>
    </source>
</evidence>
<keyword evidence="4" id="KW-0804">Transcription</keyword>
<accession>A0A0C3CIU1</accession>
<dbReference type="OrthoDB" id="3163292at2759"/>
<dbReference type="HOGENOM" id="CLU_011455_2_1_1"/>
<keyword evidence="5" id="KW-0539">Nucleus</keyword>
<evidence type="ECO:0000313" key="7">
    <source>
        <dbReference type="EMBL" id="KIM98978.1"/>
    </source>
</evidence>
<dbReference type="InterPro" id="IPR007219">
    <property type="entry name" value="XnlR_reg_dom"/>
</dbReference>
<dbReference type="CDD" id="cd12148">
    <property type="entry name" value="fungal_TF_MHR"/>
    <property type="match status" value="1"/>
</dbReference>
<reference evidence="8" key="2">
    <citation type="submission" date="2015-01" db="EMBL/GenBank/DDBJ databases">
        <title>Evolutionary Origins and Diversification of the Mycorrhizal Mutualists.</title>
        <authorList>
            <consortium name="DOE Joint Genome Institute"/>
            <consortium name="Mycorrhizal Genomics Consortium"/>
            <person name="Kohler A."/>
            <person name="Kuo A."/>
            <person name="Nagy L.G."/>
            <person name="Floudas D."/>
            <person name="Copeland A."/>
            <person name="Barry K.W."/>
            <person name="Cichocki N."/>
            <person name="Veneault-Fourrey C."/>
            <person name="LaButti K."/>
            <person name="Lindquist E.A."/>
            <person name="Lipzen A."/>
            <person name="Lundell T."/>
            <person name="Morin E."/>
            <person name="Murat C."/>
            <person name="Riley R."/>
            <person name="Ohm R."/>
            <person name="Sun H."/>
            <person name="Tunlid A."/>
            <person name="Henrissat B."/>
            <person name="Grigoriev I.V."/>
            <person name="Hibbett D.S."/>
            <person name="Martin F."/>
        </authorList>
    </citation>
    <scope>NUCLEOTIDE SEQUENCE [LARGE SCALE GENOMIC DNA]</scope>
    <source>
        <strain evidence="8">Zn</strain>
    </source>
</reference>
<sequence length="420" mass="47668">SKSLDDIELDYHAISCLFFEFFENYHHFLEILDPSISPSEYYDRSPLLFWCIICVAARRYKEDATLLAVLSPSVIRLMWSTVSILPHSRHTVQALILVSVWSFPINTMSKDLSFMVVSLAKSACMQLGLHRPETVQDFLRVRTTFGPQEFQEAVKIWAGCFIAAQSVTASAGQPSMLSSDWAIDQACEVGNMYTLPENLRSQLLIYKFIARVNKVMTESDRSPTGYPPEAESYVLMTMLEADFSTLERQINCNAISAQSILLSMACVQLRTYYFFMSSGTDVRKQGLLKAYAAAVTLISKAAEADETWNFTQFAPSGFIQVLTIAAMMLMKIVNSSYARYIDTEEGKRTFNTAISLLRKSSVEDNDLQGRVNKIIAQLWNLHRNLNLRKEGEPTVHIKTRWGASLLHDSLWMWREEFGGQ</sequence>
<evidence type="ECO:0000256" key="3">
    <source>
        <dbReference type="ARBA" id="ARBA00023125"/>
    </source>
</evidence>
<dbReference type="Pfam" id="PF04082">
    <property type="entry name" value="Fungal_trans"/>
    <property type="match status" value="1"/>
</dbReference>
<dbReference type="STRING" id="913774.A0A0C3CIU1"/>
<proteinExistence type="predicted"/>
<gene>
    <name evidence="7" type="ORF">OIDMADRAFT_68230</name>
</gene>
<feature type="non-terminal residue" evidence="7">
    <location>
        <position position="420"/>
    </location>
</feature>
<evidence type="ECO:0000256" key="4">
    <source>
        <dbReference type="ARBA" id="ARBA00023163"/>
    </source>
</evidence>
<feature type="non-terminal residue" evidence="7">
    <location>
        <position position="1"/>
    </location>
</feature>
<feature type="domain" description="Xylanolytic transcriptional activator regulatory" evidence="6">
    <location>
        <begin position="21"/>
        <end position="195"/>
    </location>
</feature>
<keyword evidence="2" id="KW-0805">Transcription regulation</keyword>
<dbReference type="GO" id="GO:0000976">
    <property type="term" value="F:transcription cis-regulatory region binding"/>
    <property type="evidence" value="ECO:0007669"/>
    <property type="project" value="TreeGrafter"/>
</dbReference>
<dbReference type="PANTHER" id="PTHR31845">
    <property type="entry name" value="FINGER DOMAIN PROTEIN, PUTATIVE-RELATED"/>
    <property type="match status" value="1"/>
</dbReference>
<comment type="subcellular location">
    <subcellularLocation>
        <location evidence="1">Nucleus</location>
    </subcellularLocation>
</comment>
<name>A0A0C3CIU1_OIDMZ</name>
<dbReference type="GO" id="GO:0000981">
    <property type="term" value="F:DNA-binding transcription factor activity, RNA polymerase II-specific"/>
    <property type="evidence" value="ECO:0007669"/>
    <property type="project" value="TreeGrafter"/>
</dbReference>
<keyword evidence="8" id="KW-1185">Reference proteome</keyword>
<dbReference type="Proteomes" id="UP000054321">
    <property type="component" value="Unassembled WGS sequence"/>
</dbReference>
<dbReference type="AlphaFoldDB" id="A0A0C3CIU1"/>
<reference evidence="7 8" key="1">
    <citation type="submission" date="2014-04" db="EMBL/GenBank/DDBJ databases">
        <authorList>
            <consortium name="DOE Joint Genome Institute"/>
            <person name="Kuo A."/>
            <person name="Martino E."/>
            <person name="Perotto S."/>
            <person name="Kohler A."/>
            <person name="Nagy L.G."/>
            <person name="Floudas D."/>
            <person name="Copeland A."/>
            <person name="Barry K.W."/>
            <person name="Cichocki N."/>
            <person name="Veneault-Fourrey C."/>
            <person name="LaButti K."/>
            <person name="Lindquist E.A."/>
            <person name="Lipzen A."/>
            <person name="Lundell T."/>
            <person name="Morin E."/>
            <person name="Murat C."/>
            <person name="Sun H."/>
            <person name="Tunlid A."/>
            <person name="Henrissat B."/>
            <person name="Grigoriev I.V."/>
            <person name="Hibbett D.S."/>
            <person name="Martin F."/>
            <person name="Nordberg H.P."/>
            <person name="Cantor M.N."/>
            <person name="Hua S.X."/>
        </authorList>
    </citation>
    <scope>NUCLEOTIDE SEQUENCE [LARGE SCALE GENOMIC DNA]</scope>
    <source>
        <strain evidence="7 8">Zn</strain>
    </source>
</reference>
<evidence type="ECO:0000259" key="6">
    <source>
        <dbReference type="Pfam" id="PF04082"/>
    </source>
</evidence>
<dbReference type="EMBL" id="KN832879">
    <property type="protein sequence ID" value="KIM98978.1"/>
    <property type="molecule type" value="Genomic_DNA"/>
</dbReference>
<dbReference type="GO" id="GO:0008270">
    <property type="term" value="F:zinc ion binding"/>
    <property type="evidence" value="ECO:0007669"/>
    <property type="project" value="InterPro"/>
</dbReference>
<dbReference type="InterPro" id="IPR051089">
    <property type="entry name" value="prtT"/>
</dbReference>
<evidence type="ECO:0000256" key="1">
    <source>
        <dbReference type="ARBA" id="ARBA00004123"/>
    </source>
</evidence>
<protein>
    <recommendedName>
        <fullName evidence="6">Xylanolytic transcriptional activator regulatory domain-containing protein</fullName>
    </recommendedName>
</protein>
<dbReference type="FunCoup" id="A0A0C3CIU1">
    <property type="interactions" value="474"/>
</dbReference>
<keyword evidence="3" id="KW-0238">DNA-binding</keyword>
<dbReference type="PANTHER" id="PTHR31845:SF21">
    <property type="entry name" value="REGULATORY PROTEIN LEU3"/>
    <property type="match status" value="1"/>
</dbReference>
<dbReference type="GO" id="GO:0006351">
    <property type="term" value="P:DNA-templated transcription"/>
    <property type="evidence" value="ECO:0007669"/>
    <property type="project" value="InterPro"/>
</dbReference>
<dbReference type="GO" id="GO:0005634">
    <property type="term" value="C:nucleus"/>
    <property type="evidence" value="ECO:0007669"/>
    <property type="project" value="UniProtKB-SubCell"/>
</dbReference>
<evidence type="ECO:0000256" key="5">
    <source>
        <dbReference type="ARBA" id="ARBA00023242"/>
    </source>
</evidence>